<protein>
    <submittedName>
        <fullName evidence="3">UDP-glucuronate 4-epimerase WcvA</fullName>
    </submittedName>
</protein>
<comment type="caution">
    <text evidence="3">The sequence shown here is derived from an EMBL/GenBank/DDBJ whole genome shotgun (WGS) entry which is preliminary data.</text>
</comment>
<evidence type="ECO:0000313" key="3">
    <source>
        <dbReference type="EMBL" id="RMV18329.1"/>
    </source>
</evidence>
<dbReference type="EMBL" id="RBUO01000188">
    <property type="protein sequence ID" value="RMV18329.1"/>
    <property type="molecule type" value="Genomic_DNA"/>
</dbReference>
<dbReference type="InterPro" id="IPR036291">
    <property type="entry name" value="NAD(P)-bd_dom_sf"/>
</dbReference>
<reference evidence="3 4" key="1">
    <citation type="submission" date="2018-08" db="EMBL/GenBank/DDBJ databases">
        <title>Recombination of ecologically and evolutionarily significant loci maintains genetic cohesion in the Pseudomonas syringae species complex.</title>
        <authorList>
            <person name="Dillon M."/>
            <person name="Thakur S."/>
            <person name="Almeida R.N.D."/>
            <person name="Weir B.S."/>
            <person name="Guttman D.S."/>
        </authorList>
    </citation>
    <scope>NUCLEOTIDE SEQUENCE [LARGE SCALE GENOMIC DNA]</scope>
    <source>
        <strain evidence="3 4">ICMP 11895</strain>
    </source>
</reference>
<evidence type="ECO:0000259" key="2">
    <source>
        <dbReference type="Pfam" id="PF01370"/>
    </source>
</evidence>
<accession>A0A3M6AG73</accession>
<dbReference type="CDD" id="cd05253">
    <property type="entry name" value="UDP_GE_SDE_e"/>
    <property type="match status" value="1"/>
</dbReference>
<dbReference type="PRINTS" id="PR01713">
    <property type="entry name" value="NUCEPIMERASE"/>
</dbReference>
<dbReference type="Gene3D" id="3.40.50.720">
    <property type="entry name" value="NAD(P)-binding Rossmann-like Domain"/>
    <property type="match status" value="1"/>
</dbReference>
<feature type="domain" description="NAD-dependent epimerase/dehydratase" evidence="2">
    <location>
        <begin position="17"/>
        <end position="245"/>
    </location>
</feature>
<dbReference type="InterPro" id="IPR001509">
    <property type="entry name" value="Epimerase_deHydtase"/>
</dbReference>
<sequence>MCLLWHWSWPGDPAMTVLVTGAAGFIGFHVAKRLCELGIEVVGIDNLNDYYSVELKQSRLAILQRLPGFTFNRLDITDAEGLSALFSHNEFEQVIHLAAQAGVRYSLEQPNVYAQSNLVGFINVLEACRQYRPAHLIYASSSSVYGANTRMPFQVEDAVDRPLSLYAATKRANELTAYSYSHLYGLRATGLRFFTVYGPWGRPDMALFKFTKAMLAGQPVDIYNHGEMARDFTYIDDIVESILRLRLLPPDTVGSEPPHQLFNIGRGQPVKLLEFVDCLEAALGLRAERRYLPLQAGDVLQTWADVSALSQWIDFQPQVSVDTGVRAFVDWYREHYQARLCVPLQ</sequence>
<dbReference type="Proteomes" id="UP000272241">
    <property type="component" value="Unassembled WGS sequence"/>
</dbReference>
<name>A0A3M6AG73_PSESS</name>
<dbReference type="PANTHER" id="PTHR43574">
    <property type="entry name" value="EPIMERASE-RELATED"/>
    <property type="match status" value="1"/>
</dbReference>
<dbReference type="Pfam" id="PF01370">
    <property type="entry name" value="Epimerase"/>
    <property type="match status" value="1"/>
</dbReference>
<dbReference type="SUPFAM" id="SSF51735">
    <property type="entry name" value="NAD(P)-binding Rossmann-fold domains"/>
    <property type="match status" value="1"/>
</dbReference>
<evidence type="ECO:0000256" key="1">
    <source>
        <dbReference type="ARBA" id="ARBA00023027"/>
    </source>
</evidence>
<dbReference type="AlphaFoldDB" id="A0A3M6AG73"/>
<gene>
    <name evidence="3" type="ORF">ALP15_04399</name>
</gene>
<organism evidence="3 4">
    <name type="scientific">Pseudomonas savastanoi</name>
    <name type="common">Pseudomonas syringae pv. savastanoi</name>
    <dbReference type="NCBI Taxonomy" id="29438"/>
    <lineage>
        <taxon>Bacteria</taxon>
        <taxon>Pseudomonadati</taxon>
        <taxon>Pseudomonadota</taxon>
        <taxon>Gammaproteobacteria</taxon>
        <taxon>Pseudomonadales</taxon>
        <taxon>Pseudomonadaceae</taxon>
        <taxon>Pseudomonas</taxon>
    </lineage>
</organism>
<proteinExistence type="predicted"/>
<keyword evidence="1" id="KW-0520">NAD</keyword>
<evidence type="ECO:0000313" key="4">
    <source>
        <dbReference type="Proteomes" id="UP000272241"/>
    </source>
</evidence>